<sequence length="98" mass="11401">MEWVLKGVPDLLRLVYSATVVSFWRTVRKQNVWLKPAAMMRWYTFGSPHAHNPDAVVRGFYAALKSWRRRRKIDPHAIREIVGGHGGTEQYKPLMGRP</sequence>
<accession>A0ABM6RSQ9</accession>
<proteinExistence type="predicted"/>
<dbReference type="Proteomes" id="UP000325292">
    <property type="component" value="Chromosome"/>
</dbReference>
<protein>
    <submittedName>
        <fullName evidence="1">Uncharacterized protein</fullName>
    </submittedName>
</protein>
<reference evidence="1 2" key="1">
    <citation type="journal article" date="2019" name="Sci. Rep.">
        <title>Sulfobacillus thermotolerans: new insights into resistance and metabolic capacities of acidophilic chemolithotrophs.</title>
        <authorList>
            <person name="Panyushkina A.E."/>
            <person name="Babenko V.V."/>
            <person name="Nikitina A.S."/>
            <person name="Selezneva O.V."/>
            <person name="Tsaplina I.A."/>
            <person name="Letarova M.A."/>
            <person name="Kostryukova E.S."/>
            <person name="Letarov A.V."/>
        </authorList>
    </citation>
    <scope>NUCLEOTIDE SEQUENCE [LARGE SCALE GENOMIC DNA]</scope>
    <source>
        <strain evidence="1 2">Kr1</strain>
    </source>
</reference>
<dbReference type="EMBL" id="CP019454">
    <property type="protein sequence ID" value="AUW94456.1"/>
    <property type="molecule type" value="Genomic_DNA"/>
</dbReference>
<name>A0ABM6RSQ9_9FIRM</name>
<organism evidence="1 2">
    <name type="scientific">Sulfobacillus thermotolerans</name>
    <dbReference type="NCBI Taxonomy" id="338644"/>
    <lineage>
        <taxon>Bacteria</taxon>
        <taxon>Bacillati</taxon>
        <taxon>Bacillota</taxon>
        <taxon>Clostridia</taxon>
        <taxon>Eubacteriales</taxon>
        <taxon>Clostridiales Family XVII. Incertae Sedis</taxon>
        <taxon>Sulfobacillus</taxon>
    </lineage>
</organism>
<gene>
    <name evidence="1" type="ORF">BXT84_11315</name>
</gene>
<keyword evidence="2" id="KW-1185">Reference proteome</keyword>
<evidence type="ECO:0000313" key="1">
    <source>
        <dbReference type="EMBL" id="AUW94456.1"/>
    </source>
</evidence>
<evidence type="ECO:0000313" key="2">
    <source>
        <dbReference type="Proteomes" id="UP000325292"/>
    </source>
</evidence>